<dbReference type="Proteomes" id="UP000009173">
    <property type="component" value="Chromosome"/>
</dbReference>
<dbReference type="EMBL" id="CP000527">
    <property type="protein sequence ID" value="ABM27108.1"/>
    <property type="molecule type" value="Genomic_DNA"/>
</dbReference>
<dbReference type="AlphaFoldDB" id="A0A0H3A3M0"/>
<dbReference type="KEGG" id="dvl:Dvul_0084"/>
<name>A0A0H3A3M0_NITV4</name>
<gene>
    <name evidence="1" type="ordered locus">Dvul_0084</name>
</gene>
<protein>
    <submittedName>
        <fullName evidence="1">Uncharacterized protein</fullName>
    </submittedName>
</protein>
<accession>A0A0H3A3M0</accession>
<dbReference type="HOGENOM" id="CLU_2232278_0_0_7"/>
<evidence type="ECO:0000313" key="2">
    <source>
        <dbReference type="Proteomes" id="UP000009173"/>
    </source>
</evidence>
<reference evidence="2" key="1">
    <citation type="journal article" date="2009" name="Environ. Microbiol.">
        <title>Contribution of mobile genetic elements to Desulfovibrio vulgaris genome plasticity.</title>
        <authorList>
            <person name="Walker C.B."/>
            <person name="Stolyar S."/>
            <person name="Chivian D."/>
            <person name="Pinel N."/>
            <person name="Gabster J.A."/>
            <person name="Dehal P.S."/>
            <person name="He Z."/>
            <person name="Yang Z.K."/>
            <person name="Yen H.C."/>
            <person name="Zhou J."/>
            <person name="Wall J.D."/>
            <person name="Hazen T.C."/>
            <person name="Arkin A.P."/>
            <person name="Stahl D.A."/>
        </authorList>
    </citation>
    <scope>NUCLEOTIDE SEQUENCE [LARGE SCALE GENOMIC DNA]</scope>
    <source>
        <strain evidence="2">DP4</strain>
    </source>
</reference>
<evidence type="ECO:0000313" key="1">
    <source>
        <dbReference type="EMBL" id="ABM27108.1"/>
    </source>
</evidence>
<organism evidence="1 2">
    <name type="scientific">Nitratidesulfovibrio vulgaris (strain DP4)</name>
    <name type="common">Desulfovibrio vulgaris</name>
    <dbReference type="NCBI Taxonomy" id="391774"/>
    <lineage>
        <taxon>Bacteria</taxon>
        <taxon>Pseudomonadati</taxon>
        <taxon>Thermodesulfobacteriota</taxon>
        <taxon>Desulfovibrionia</taxon>
        <taxon>Desulfovibrionales</taxon>
        <taxon>Desulfovibrionaceae</taxon>
        <taxon>Nitratidesulfovibrio</taxon>
    </lineage>
</organism>
<proteinExistence type="predicted"/>
<sequence>MCKHHARATPCNLKRRLRAMEERTTEQPAASKLTRGQANALLEAEDLLLGTMEAMRRVYEAPRPGIDEAQTCRVHHALLEALHQRLFGDDGIFDLETLHFGGERA</sequence>